<sequence length="131" mass="14795">MAQTTNADNVQTETIPTLYDALDDVIENEEWVYKGEPMVTVSDEEYDALLDALDAAQADTGDEWAADECLYRDETWSIVNSDADDVWGRYTDGNLDEEVVDLLQYAHNKAARDISDGTQIDSTVDVFVYRR</sequence>
<dbReference type="EMBL" id="CP001932">
    <property type="protein sequence ID" value="ADD03847.1"/>
    <property type="molecule type" value="Genomic_DNA"/>
</dbReference>
<reference evidence="1" key="4">
    <citation type="submission" date="2016-09" db="EMBL/GenBank/DDBJ databases">
        <authorList>
            <person name="Pfeiffer F."/>
        </authorList>
    </citation>
    <scope>NUCLEOTIDE SEQUENCE</scope>
    <source>
        <strain evidence="1">ATCC 43099</strain>
    </source>
</reference>
<protein>
    <submittedName>
        <fullName evidence="1">Uncharacterized protein</fullName>
    </submittedName>
</protein>
<dbReference type="AlphaFoldDB" id="D3SX27"/>
<reference evidence="3" key="1">
    <citation type="submission" date="2010-02" db="EMBL/GenBank/DDBJ databases">
        <title>Complete sequence of chromosome of Natrialba magadii ATCC 43099.</title>
        <authorList>
            <consortium name="US DOE Joint Genome Institute"/>
            <person name="Lucas S."/>
            <person name="Copeland A."/>
            <person name="Lapidus A."/>
            <person name="Cheng J.-F."/>
            <person name="Bruce D."/>
            <person name="Goodwin L."/>
            <person name="Pitluck S."/>
            <person name="Davenport K."/>
            <person name="Saunders E."/>
            <person name="Detter J.C."/>
            <person name="Han C."/>
            <person name="Tapia R."/>
            <person name="Land M."/>
            <person name="Hauser L."/>
            <person name="Kyrpides N."/>
            <person name="Mikhailova N."/>
            <person name="De Castro R.E."/>
            <person name="Maupin-Furlow J.A."/>
            <person name="Woyke T."/>
        </authorList>
    </citation>
    <scope>NUCLEOTIDE SEQUENCE [LARGE SCALE GENOMIC DNA]</scope>
    <source>
        <strain evidence="3">ATCC 43099 / DSM 3394 / CCM 3739 / CIP 104546 / IAM 13178 / JCM 8861 / NBRC 102185 / NCIMB 2190 / MS3</strain>
    </source>
</reference>
<proteinExistence type="predicted"/>
<evidence type="ECO:0000313" key="4">
    <source>
        <dbReference type="Proteomes" id="UP000011543"/>
    </source>
</evidence>
<name>D3SX27_NATMM</name>
<dbReference type="RefSeq" id="WP_004213709.1">
    <property type="nucleotide sequence ID" value="NC_013922.1"/>
</dbReference>
<dbReference type="PaxDb" id="547559-Nmag_0255"/>
<gene>
    <name evidence="1" type="ordered locus">Nmag_0255</name>
    <name evidence="2" type="ORF">C500_01700</name>
</gene>
<keyword evidence="3" id="KW-1185">Reference proteome</keyword>
<dbReference type="HOGENOM" id="CLU_1922857_0_0_2"/>
<reference evidence="2 4" key="3">
    <citation type="journal article" date="2014" name="PLoS Genet.">
        <title>Phylogenetically driven sequencing of extremely halophilic archaea reveals strategies for static and dynamic osmo-response.</title>
        <authorList>
            <person name="Becker E.A."/>
            <person name="Seitzer P.M."/>
            <person name="Tritt A."/>
            <person name="Larsen D."/>
            <person name="Krusor M."/>
            <person name="Yao A.I."/>
            <person name="Wu D."/>
            <person name="Madern D."/>
            <person name="Eisen J.A."/>
            <person name="Darling A.E."/>
            <person name="Facciotti M.T."/>
        </authorList>
    </citation>
    <scope>NUCLEOTIDE SEQUENCE [LARGE SCALE GENOMIC DNA]</scope>
    <source>
        <strain evidence="4">ATCC 43099 / DSM 3394 / CCM 3739 / CIP 104546 / IAM 13178 / JCM 8861 / NBRC 102185 / NCIMB 2190 / MS3</strain>
        <strain evidence="2">MS-3</strain>
    </source>
</reference>
<evidence type="ECO:0000313" key="2">
    <source>
        <dbReference type="EMBL" id="ELY33506.1"/>
    </source>
</evidence>
<dbReference type="PATRIC" id="fig|547559.17.peg.321"/>
<accession>D3SX27</accession>
<organism evidence="1 3">
    <name type="scientific">Natrialba magadii (strain ATCC 43099 / DSM 3394 / CCM 3739 / CIP 104546 / IAM 13178 / JCM 8861 / NBRC 102185 / NCIMB 2190 / MS3)</name>
    <name type="common">Natronobacterium magadii</name>
    <dbReference type="NCBI Taxonomy" id="547559"/>
    <lineage>
        <taxon>Archaea</taxon>
        <taxon>Methanobacteriati</taxon>
        <taxon>Methanobacteriota</taxon>
        <taxon>Stenosarchaea group</taxon>
        <taxon>Halobacteria</taxon>
        <taxon>Halobacteriales</taxon>
        <taxon>Natrialbaceae</taxon>
        <taxon>Natrialba</taxon>
    </lineage>
</organism>
<dbReference type="KEGG" id="nmg:Nmag_0255"/>
<dbReference type="Proteomes" id="UP000011543">
    <property type="component" value="Unassembled WGS sequence"/>
</dbReference>
<dbReference type="EMBL" id="AOHS01000009">
    <property type="protein sequence ID" value="ELY33506.1"/>
    <property type="molecule type" value="Genomic_DNA"/>
</dbReference>
<evidence type="ECO:0000313" key="1">
    <source>
        <dbReference type="EMBL" id="ADD03847.1"/>
    </source>
</evidence>
<dbReference type="STRING" id="547559.Nmag_0255"/>
<evidence type="ECO:0000313" key="3">
    <source>
        <dbReference type="Proteomes" id="UP000001879"/>
    </source>
</evidence>
<dbReference type="Proteomes" id="UP000001879">
    <property type="component" value="Chromosome"/>
</dbReference>
<reference evidence="1 3" key="2">
    <citation type="journal article" date="2012" name="BMC Genomics">
        <title>A comparative genomics perspective on the genetic content of the alkaliphilic haloarchaeon Natrialba magadii ATCC 43099T.</title>
        <authorList>
            <person name="Siddaramappa S."/>
            <person name="Challacombe J.F."/>
            <person name="Decastro R.E."/>
            <person name="Pfeiffer F."/>
            <person name="Sastre D.E."/>
            <person name="Gimenez M.I."/>
            <person name="Paggi R.A."/>
            <person name="Detter J.C."/>
            <person name="Davenport K.W."/>
            <person name="Goodwin L.A."/>
            <person name="Kyrpides N."/>
            <person name="Tapia R."/>
            <person name="Pitluck S."/>
            <person name="Lucas S."/>
            <person name="Woyke T."/>
            <person name="Maupin-Furlow J.A."/>
        </authorList>
    </citation>
    <scope>NUCLEOTIDE SEQUENCE [LARGE SCALE GENOMIC DNA]</scope>
    <source>
        <strain evidence="1">ATCC 43099</strain>
        <strain evidence="3">ATCC 43099 / DSM 3394 / CCM 3739 / CIP 104546 / IAM 13178 / JCM 8861 / NBRC 102185 / NCIMB 2190 / MS3</strain>
    </source>
</reference>
<dbReference type="GeneID" id="8823075"/>